<dbReference type="RefSeq" id="WP_119409393.1">
    <property type="nucleotide sequence ID" value="NZ_CP032869.1"/>
</dbReference>
<keyword evidence="2" id="KW-0808">Transferase</keyword>
<name>A0A494VWD4_9SPHI</name>
<evidence type="ECO:0000259" key="1">
    <source>
        <dbReference type="Pfam" id="PF00534"/>
    </source>
</evidence>
<dbReference type="SUPFAM" id="SSF53756">
    <property type="entry name" value="UDP-Glycosyltransferase/glycogen phosphorylase"/>
    <property type="match status" value="1"/>
</dbReference>
<dbReference type="PANTHER" id="PTHR12526">
    <property type="entry name" value="GLYCOSYLTRANSFERASE"/>
    <property type="match status" value="1"/>
</dbReference>
<sequence length="332" mass="38109">MALDIVATTSDLDVYGGAQKVLLDIHNGIKHKYNCKILGFVPFQKLHPKYKIPENEYVKFCNPFYLNDKILLVHARNIMAVMMIIKRLFFLNTRIIYIAHNVYDTHKNISFFPYQIVSISKKVTENLLHYFRLKNRNITLIYNGIKDEAEVYSTITFKKQQKIKILYSARVIDVKRQLLIVEHLKGKLHPDIELLFAGHGPDLPMLTESCKDLPNFKALGFVEGVNDLVKQVDFLMLFSVQEGLPIALIEGIMHGKPLLVNDIGGNLEIGVPGYNGIELNENWDELAGALNSLVDLPVADYEKMSINSRTRYEIMFKYDAMLQKYIELIESV</sequence>
<reference evidence="2 3" key="1">
    <citation type="submission" date="2018-10" db="EMBL/GenBank/DDBJ databases">
        <title>Genome sequencing of Mucilaginibacter sp. HYN0043.</title>
        <authorList>
            <person name="Kim M."/>
            <person name="Yi H."/>
        </authorList>
    </citation>
    <scope>NUCLEOTIDE SEQUENCE [LARGE SCALE GENOMIC DNA]</scope>
    <source>
        <strain evidence="2 3">HYN0043</strain>
    </source>
</reference>
<organism evidence="2 3">
    <name type="scientific">Mucilaginibacter celer</name>
    <dbReference type="NCBI Taxonomy" id="2305508"/>
    <lineage>
        <taxon>Bacteria</taxon>
        <taxon>Pseudomonadati</taxon>
        <taxon>Bacteroidota</taxon>
        <taxon>Sphingobacteriia</taxon>
        <taxon>Sphingobacteriales</taxon>
        <taxon>Sphingobacteriaceae</taxon>
        <taxon>Mucilaginibacter</taxon>
    </lineage>
</organism>
<dbReference type="AlphaFoldDB" id="A0A494VWD4"/>
<accession>A0A494VWD4</accession>
<dbReference type="EMBL" id="CP032869">
    <property type="protein sequence ID" value="AYL95783.1"/>
    <property type="molecule type" value="Genomic_DNA"/>
</dbReference>
<dbReference type="Proteomes" id="UP000270046">
    <property type="component" value="Chromosome"/>
</dbReference>
<dbReference type="InterPro" id="IPR001296">
    <property type="entry name" value="Glyco_trans_1"/>
</dbReference>
<dbReference type="Pfam" id="PF00534">
    <property type="entry name" value="Glycos_transf_1"/>
    <property type="match status" value="1"/>
</dbReference>
<keyword evidence="3" id="KW-1185">Reference proteome</keyword>
<evidence type="ECO:0000313" key="3">
    <source>
        <dbReference type="Proteomes" id="UP000270046"/>
    </source>
</evidence>
<dbReference type="GO" id="GO:0016757">
    <property type="term" value="F:glycosyltransferase activity"/>
    <property type="evidence" value="ECO:0007669"/>
    <property type="project" value="InterPro"/>
</dbReference>
<protein>
    <submittedName>
        <fullName evidence="2">Glycosyltransferase</fullName>
    </submittedName>
</protein>
<dbReference type="KEGG" id="muh:HYN43_011005"/>
<dbReference type="CDD" id="cd03801">
    <property type="entry name" value="GT4_PimA-like"/>
    <property type="match status" value="1"/>
</dbReference>
<dbReference type="OrthoDB" id="9792269at2"/>
<evidence type="ECO:0000313" key="2">
    <source>
        <dbReference type="EMBL" id="AYL95783.1"/>
    </source>
</evidence>
<feature type="domain" description="Glycosyl transferase family 1" evidence="1">
    <location>
        <begin position="156"/>
        <end position="310"/>
    </location>
</feature>
<gene>
    <name evidence="2" type="ORF">HYN43_011005</name>
</gene>
<dbReference type="Gene3D" id="3.40.50.2000">
    <property type="entry name" value="Glycogen Phosphorylase B"/>
    <property type="match status" value="2"/>
</dbReference>
<proteinExistence type="predicted"/>